<dbReference type="RefSeq" id="WP_091897727.1">
    <property type="nucleotide sequence ID" value="NZ_FOSJ01000025.1"/>
</dbReference>
<dbReference type="OrthoDB" id="5319888at2"/>
<dbReference type="AlphaFoldDB" id="A0A1I3YU55"/>
<dbReference type="Proteomes" id="UP000199589">
    <property type="component" value="Unassembled WGS sequence"/>
</dbReference>
<evidence type="ECO:0000313" key="3">
    <source>
        <dbReference type="Proteomes" id="UP000199589"/>
    </source>
</evidence>
<dbReference type="InterPro" id="IPR000182">
    <property type="entry name" value="GNAT_dom"/>
</dbReference>
<dbReference type="GO" id="GO:0005840">
    <property type="term" value="C:ribosome"/>
    <property type="evidence" value="ECO:0007669"/>
    <property type="project" value="UniProtKB-KW"/>
</dbReference>
<dbReference type="EMBL" id="FOSJ01000025">
    <property type="protein sequence ID" value="SFK35368.1"/>
    <property type="molecule type" value="Genomic_DNA"/>
</dbReference>
<evidence type="ECO:0000313" key="2">
    <source>
        <dbReference type="EMBL" id="SFK35368.1"/>
    </source>
</evidence>
<reference evidence="3" key="1">
    <citation type="submission" date="2016-10" db="EMBL/GenBank/DDBJ databases">
        <authorList>
            <person name="Varghese N."/>
            <person name="Submissions S."/>
        </authorList>
    </citation>
    <scope>NUCLEOTIDE SEQUENCE [LARGE SCALE GENOMIC DNA]</scope>
    <source>
        <strain evidence="3">DSM 16108</strain>
    </source>
</reference>
<dbReference type="InterPro" id="IPR016181">
    <property type="entry name" value="Acyl_CoA_acyltransferase"/>
</dbReference>
<dbReference type="InterPro" id="IPR050276">
    <property type="entry name" value="MshD_Acetyltransferase"/>
</dbReference>
<keyword evidence="2" id="KW-0689">Ribosomal protein</keyword>
<evidence type="ECO:0000259" key="1">
    <source>
        <dbReference type="PROSITE" id="PS51186"/>
    </source>
</evidence>
<accession>A0A1I3YU55</accession>
<name>A0A1I3YU55_9LACT</name>
<dbReference type="CDD" id="cd04301">
    <property type="entry name" value="NAT_SF"/>
    <property type="match status" value="1"/>
</dbReference>
<dbReference type="GO" id="GO:0016747">
    <property type="term" value="F:acyltransferase activity, transferring groups other than amino-acyl groups"/>
    <property type="evidence" value="ECO:0007669"/>
    <property type="project" value="InterPro"/>
</dbReference>
<dbReference type="PROSITE" id="PS51186">
    <property type="entry name" value="GNAT"/>
    <property type="match status" value="1"/>
</dbReference>
<organism evidence="2 3">
    <name type="scientific">Marinilactibacillus piezotolerans</name>
    <dbReference type="NCBI Taxonomy" id="258723"/>
    <lineage>
        <taxon>Bacteria</taxon>
        <taxon>Bacillati</taxon>
        <taxon>Bacillota</taxon>
        <taxon>Bacilli</taxon>
        <taxon>Lactobacillales</taxon>
        <taxon>Carnobacteriaceae</taxon>
        <taxon>Marinilactibacillus</taxon>
    </lineage>
</organism>
<protein>
    <submittedName>
        <fullName evidence="2">Ribosomal protein S18 acetylase RimI</fullName>
    </submittedName>
</protein>
<dbReference type="Gene3D" id="3.40.630.30">
    <property type="match status" value="1"/>
</dbReference>
<sequence>MIRDAEAKDVEDIVELFKIILEDLDLSILQSTSWNQLKSALMEAAVNIEYRYSYKNAIVKEIDKKIVGFSYGYRGEINKRADEVLLEVLTKHNLPHFVIFNEDETEAGEWYLDSLAVNESFRGRGIGKELLHAVYKKAKSLGINKVGLNVNQSNHKALRLYENEGFHETREVELSGHLYTHMQKLV</sequence>
<gene>
    <name evidence="2" type="ORF">SAMN04488569_102522</name>
</gene>
<dbReference type="Pfam" id="PF00583">
    <property type="entry name" value="Acetyltransf_1"/>
    <property type="match status" value="1"/>
</dbReference>
<proteinExistence type="predicted"/>
<keyword evidence="2" id="KW-0687">Ribonucleoprotein</keyword>
<feature type="domain" description="N-acetyltransferase" evidence="1">
    <location>
        <begin position="1"/>
        <end position="186"/>
    </location>
</feature>
<dbReference type="PANTHER" id="PTHR43617">
    <property type="entry name" value="L-AMINO ACID N-ACETYLTRANSFERASE"/>
    <property type="match status" value="1"/>
</dbReference>
<keyword evidence="3" id="KW-1185">Reference proteome</keyword>
<dbReference type="SUPFAM" id="SSF55729">
    <property type="entry name" value="Acyl-CoA N-acyltransferases (Nat)"/>
    <property type="match status" value="1"/>
</dbReference>